<evidence type="ECO:0000256" key="1">
    <source>
        <dbReference type="SAM" id="MobiDB-lite"/>
    </source>
</evidence>
<comment type="caution">
    <text evidence="2">The sequence shown here is derived from an EMBL/GenBank/DDBJ whole genome shotgun (WGS) entry which is preliminary data.</text>
</comment>
<keyword evidence="3" id="KW-1185">Reference proteome</keyword>
<feature type="region of interest" description="Disordered" evidence="1">
    <location>
        <begin position="1"/>
        <end position="83"/>
    </location>
</feature>
<gene>
    <name evidence="2" type="ORF">Airi02_030100</name>
</gene>
<reference evidence="2" key="1">
    <citation type="submission" date="2023-03" db="EMBL/GenBank/DDBJ databases">
        <title>Actinoallomurus iriomotensis NBRC 103684.</title>
        <authorList>
            <person name="Ichikawa N."/>
            <person name="Sato H."/>
            <person name="Tonouchi N."/>
        </authorList>
    </citation>
    <scope>NUCLEOTIDE SEQUENCE</scope>
    <source>
        <strain evidence="2">NBRC 103684</strain>
    </source>
</reference>
<feature type="compositionally biased region" description="Polar residues" evidence="1">
    <location>
        <begin position="8"/>
        <end position="22"/>
    </location>
</feature>
<feature type="compositionally biased region" description="Low complexity" evidence="1">
    <location>
        <begin position="25"/>
        <end position="38"/>
    </location>
</feature>
<sequence>MLTRASGVATTASTTRPSQSANRPAVSASKTSAATVTAPRNPPAAPSSPKTSEKVTSRSNLATTAPHRSDTPADARTPGRSSSAGVLFCSVTITWNSGCRASDRTGANSSTRRSNGTS</sequence>
<proteinExistence type="predicted"/>
<evidence type="ECO:0000313" key="3">
    <source>
        <dbReference type="Proteomes" id="UP001165074"/>
    </source>
</evidence>
<dbReference type="AlphaFoldDB" id="A0A9W6S0J7"/>
<accession>A0A9W6S0J7</accession>
<evidence type="ECO:0000313" key="2">
    <source>
        <dbReference type="EMBL" id="GLY85081.1"/>
    </source>
</evidence>
<dbReference type="Proteomes" id="UP001165074">
    <property type="component" value="Unassembled WGS sequence"/>
</dbReference>
<feature type="region of interest" description="Disordered" evidence="1">
    <location>
        <begin position="98"/>
        <end position="118"/>
    </location>
</feature>
<protein>
    <submittedName>
        <fullName evidence="2">Uncharacterized protein</fullName>
    </submittedName>
</protein>
<name>A0A9W6S0J7_9ACTN</name>
<organism evidence="2 3">
    <name type="scientific">Actinoallomurus iriomotensis</name>
    <dbReference type="NCBI Taxonomy" id="478107"/>
    <lineage>
        <taxon>Bacteria</taxon>
        <taxon>Bacillati</taxon>
        <taxon>Actinomycetota</taxon>
        <taxon>Actinomycetes</taxon>
        <taxon>Streptosporangiales</taxon>
        <taxon>Thermomonosporaceae</taxon>
        <taxon>Actinoallomurus</taxon>
    </lineage>
</organism>
<dbReference type="EMBL" id="BSTK01000004">
    <property type="protein sequence ID" value="GLY85081.1"/>
    <property type="molecule type" value="Genomic_DNA"/>
</dbReference>